<dbReference type="InterPro" id="IPR029063">
    <property type="entry name" value="SAM-dependent_MTases_sf"/>
</dbReference>
<organism evidence="3 4">
    <name type="scientific">Candidatus Fokinia solitaria</name>
    <dbReference type="NCBI Taxonomy" id="1802984"/>
    <lineage>
        <taxon>Bacteria</taxon>
        <taxon>Pseudomonadati</taxon>
        <taxon>Pseudomonadota</taxon>
        <taxon>Alphaproteobacteria</taxon>
        <taxon>Rickettsiales</taxon>
        <taxon>Candidatus Midichloriaceae</taxon>
        <taxon>Candidatus Fokinia</taxon>
    </lineage>
</organism>
<reference evidence="3 4" key="1">
    <citation type="journal article" date="2018" name="Genome Biol. Evol.">
        <title>The Genome Sequence of "Candidatus Fokinia solitaria": Insights on Reductive Evolution in Rickettsiales.</title>
        <authorList>
            <person name="Floriano A.M."/>
            <person name="Castelli M."/>
            <person name="Krenek S."/>
            <person name="Berendonk T.U."/>
            <person name="Bazzocchi C."/>
            <person name="Petroni G."/>
            <person name="Sassera D."/>
        </authorList>
    </citation>
    <scope>NUCLEOTIDE SEQUENCE [LARGE SCALE GENOMIC DNA]</scope>
    <source>
        <strain evidence="3">Rio ETE_ALG 3VII</strain>
    </source>
</reference>
<dbReference type="InterPro" id="IPR003788">
    <property type="entry name" value="NDUFAF7"/>
</dbReference>
<proteinExistence type="predicted"/>
<keyword evidence="2 3" id="KW-0808">Transferase</keyword>
<dbReference type="PANTHER" id="PTHR12049">
    <property type="entry name" value="PROTEIN ARGININE METHYLTRANSFERASE NDUFAF7, MITOCHONDRIAL"/>
    <property type="match status" value="1"/>
</dbReference>
<keyword evidence="4" id="KW-1185">Reference proteome</keyword>
<dbReference type="SUPFAM" id="SSF53335">
    <property type="entry name" value="S-adenosyl-L-methionine-dependent methyltransferases"/>
    <property type="match status" value="1"/>
</dbReference>
<dbReference type="GO" id="GO:0035243">
    <property type="term" value="F:protein-arginine omega-N symmetric methyltransferase activity"/>
    <property type="evidence" value="ECO:0007669"/>
    <property type="project" value="TreeGrafter"/>
</dbReference>
<dbReference type="Pfam" id="PF02636">
    <property type="entry name" value="Methyltransf_28"/>
    <property type="match status" value="1"/>
</dbReference>
<dbReference type="Gene3D" id="3.40.50.12710">
    <property type="match status" value="1"/>
</dbReference>
<name>A0A2U8BT90_9RICK</name>
<evidence type="ECO:0000313" key="4">
    <source>
        <dbReference type="Proteomes" id="UP000244519"/>
    </source>
</evidence>
<dbReference type="Proteomes" id="UP000244519">
    <property type="component" value="Chromosome"/>
</dbReference>
<evidence type="ECO:0000256" key="1">
    <source>
        <dbReference type="ARBA" id="ARBA00022603"/>
    </source>
</evidence>
<dbReference type="AlphaFoldDB" id="A0A2U8BT90"/>
<dbReference type="InterPro" id="IPR038375">
    <property type="entry name" value="NDUFAF7_sf"/>
</dbReference>
<keyword evidence="1 3" id="KW-0489">Methyltransferase</keyword>
<dbReference type="EMBL" id="CP025989">
    <property type="protein sequence ID" value="AWD33528.1"/>
    <property type="molecule type" value="Genomic_DNA"/>
</dbReference>
<dbReference type="RefSeq" id="WP_145958140.1">
    <property type="nucleotide sequence ID" value="NZ_CP025989.1"/>
</dbReference>
<dbReference type="KEGG" id="fso:Fsol_00752"/>
<sequence length="378" mass="42583">MSFVLAHNDIIAFDSFMSLSNECYYRNAVIGSAGDFITAPEVSDIFNLILGKVALSHTINKKKKLVLLELGGGTGRMMRDILRLLQAYTNNDITTIVSAVLMLEHSENMAEIQKKNVSDVIPSCPIEWFFDLDAIVERAQFIAKETNSTVVIVSNEFFDALPVKQFHVGTEISELYAHRKENELKLTYQAPSECSIHIIDEYIRGSAKILQQIIAEDGHTIVELSPIRERYMDRLLDAVISSDGMFVAVDYGHLGYKHTNSIKFVKNHTLLDAITQLGEADISATVDFYSLTKIATRRDCIAAYCTQADFLKANGIYDVAKDSFHKFLNSDMHAKHFEKTWLDTVTLTSKLEMGETFKVLSVTNSTIQKTNFKRYSSE</sequence>
<accession>A0A2U8BT90</accession>
<dbReference type="OrthoDB" id="9794208at2"/>
<evidence type="ECO:0000313" key="3">
    <source>
        <dbReference type="EMBL" id="AWD33528.1"/>
    </source>
</evidence>
<dbReference type="GO" id="GO:0032259">
    <property type="term" value="P:methylation"/>
    <property type="evidence" value="ECO:0007669"/>
    <property type="project" value="UniProtKB-KW"/>
</dbReference>
<evidence type="ECO:0000256" key="2">
    <source>
        <dbReference type="ARBA" id="ARBA00022679"/>
    </source>
</evidence>
<dbReference type="PANTHER" id="PTHR12049:SF7">
    <property type="entry name" value="PROTEIN ARGININE METHYLTRANSFERASE NDUFAF7, MITOCHONDRIAL"/>
    <property type="match status" value="1"/>
</dbReference>
<gene>
    <name evidence="3" type="ORF">Fsol_00752</name>
</gene>
<protein>
    <submittedName>
        <fullName evidence="3">Putative SAM-dependent arginine-methyltransferase</fullName>
    </submittedName>
</protein>